<comment type="caution">
    <text evidence="1">The sequence shown here is derived from an EMBL/GenBank/DDBJ whole genome shotgun (WGS) entry which is preliminary data.</text>
</comment>
<organism evidence="1 2">
    <name type="scientific">Eumeta variegata</name>
    <name type="common">Bagworm moth</name>
    <name type="synonym">Eumeta japonica</name>
    <dbReference type="NCBI Taxonomy" id="151549"/>
    <lineage>
        <taxon>Eukaryota</taxon>
        <taxon>Metazoa</taxon>
        <taxon>Ecdysozoa</taxon>
        <taxon>Arthropoda</taxon>
        <taxon>Hexapoda</taxon>
        <taxon>Insecta</taxon>
        <taxon>Pterygota</taxon>
        <taxon>Neoptera</taxon>
        <taxon>Endopterygota</taxon>
        <taxon>Lepidoptera</taxon>
        <taxon>Glossata</taxon>
        <taxon>Ditrysia</taxon>
        <taxon>Tineoidea</taxon>
        <taxon>Psychidae</taxon>
        <taxon>Oiketicinae</taxon>
        <taxon>Eumeta</taxon>
    </lineage>
</organism>
<gene>
    <name evidence="1" type="ORF">EVAR_712_1</name>
</gene>
<keyword evidence="2" id="KW-1185">Reference proteome</keyword>
<name>A0A4C1SBL6_EUMVA</name>
<reference evidence="1 2" key="1">
    <citation type="journal article" date="2019" name="Commun. Biol.">
        <title>The bagworm genome reveals a unique fibroin gene that provides high tensile strength.</title>
        <authorList>
            <person name="Kono N."/>
            <person name="Nakamura H."/>
            <person name="Ohtoshi R."/>
            <person name="Tomita M."/>
            <person name="Numata K."/>
            <person name="Arakawa K."/>
        </authorList>
    </citation>
    <scope>NUCLEOTIDE SEQUENCE [LARGE SCALE GENOMIC DNA]</scope>
</reference>
<accession>A0A4C1SBL6</accession>
<dbReference type="EMBL" id="BGZK01000003">
    <property type="protein sequence ID" value="GBO99552.1"/>
    <property type="molecule type" value="Genomic_DNA"/>
</dbReference>
<protein>
    <submittedName>
        <fullName evidence="1">Uncharacterized protein</fullName>
    </submittedName>
</protein>
<proteinExistence type="predicted"/>
<evidence type="ECO:0000313" key="1">
    <source>
        <dbReference type="EMBL" id="GBO99552.1"/>
    </source>
</evidence>
<sequence length="77" mass="8597">MKYFSKTNQTKPTVFHSATQTGRFGGGVAGALHRRYGSFKTGKADEVMGFGDDEPADLPKENALRNAKYTEKRKIWV</sequence>
<evidence type="ECO:0000313" key="2">
    <source>
        <dbReference type="Proteomes" id="UP000299102"/>
    </source>
</evidence>
<dbReference type="AlphaFoldDB" id="A0A4C1SBL6"/>
<dbReference type="Proteomes" id="UP000299102">
    <property type="component" value="Unassembled WGS sequence"/>
</dbReference>
<dbReference type="OrthoDB" id="7699963at2759"/>